<dbReference type="SUPFAM" id="SSF52540">
    <property type="entry name" value="P-loop containing nucleoside triphosphate hydrolases"/>
    <property type="match status" value="1"/>
</dbReference>
<keyword evidence="8" id="KW-1185">Reference proteome</keyword>
<evidence type="ECO:0000256" key="5">
    <source>
        <dbReference type="ARBA" id="ARBA00023251"/>
    </source>
</evidence>
<accession>A0A919TGV5</accession>
<dbReference type="EMBL" id="BOQN01000087">
    <property type="protein sequence ID" value="GIM94917.1"/>
    <property type="molecule type" value="Genomic_DNA"/>
</dbReference>
<dbReference type="GO" id="GO:0016887">
    <property type="term" value="F:ATP hydrolysis activity"/>
    <property type="evidence" value="ECO:0007669"/>
    <property type="project" value="InterPro"/>
</dbReference>
<feature type="domain" description="ABC transporter" evidence="6">
    <location>
        <begin position="5"/>
        <end position="231"/>
    </location>
</feature>
<dbReference type="CDD" id="cd03230">
    <property type="entry name" value="ABC_DR_subfamily_A"/>
    <property type="match status" value="1"/>
</dbReference>
<comment type="caution">
    <text evidence="7">The sequence shown here is derived from an EMBL/GenBank/DDBJ whole genome shotgun (WGS) entry which is preliminary data.</text>
</comment>
<dbReference type="InterPro" id="IPR017871">
    <property type="entry name" value="ABC_transporter-like_CS"/>
</dbReference>
<evidence type="ECO:0000256" key="2">
    <source>
        <dbReference type="ARBA" id="ARBA00022448"/>
    </source>
</evidence>
<dbReference type="RefSeq" id="WP_246607737.1">
    <property type="nucleotide sequence ID" value="NZ_BOQN01000087.1"/>
</dbReference>
<sequence length="278" mass="31408">MTTDINVTGLHMRYGTTDVLHDITFHAQRGDILALLGPNGAGKTTTIEILEGLRARTTGHVDVLGADPAHAGEDWRAHIGIVLQTWRDHGKWRPRELLTQIRAYYPHGWNPDDLLTLVGLTDQANQKIRTLSGGQRRRLDLALGIIGRPRVLFLDEPTAGLDPAARHDFHHLIRGLATDHHTTILLTTHDLAEAERIATRVLVLDHGRILANSTTRELTGHDEVRWTLHGTRHTRPTDHPARLIHDLYRDHGDHLHDLEIHRATLEDTYLALTRRTPR</sequence>
<evidence type="ECO:0000256" key="1">
    <source>
        <dbReference type="ARBA" id="ARBA00004202"/>
    </source>
</evidence>
<evidence type="ECO:0000256" key="3">
    <source>
        <dbReference type="ARBA" id="ARBA00022741"/>
    </source>
</evidence>
<dbReference type="GO" id="GO:0005886">
    <property type="term" value="C:plasma membrane"/>
    <property type="evidence" value="ECO:0007669"/>
    <property type="project" value="UniProtKB-SubCell"/>
</dbReference>
<dbReference type="PROSITE" id="PS00211">
    <property type="entry name" value="ABC_TRANSPORTER_1"/>
    <property type="match status" value="1"/>
</dbReference>
<protein>
    <submittedName>
        <fullName evidence="7">Multidrug ABC transporter ATP-binding protein</fullName>
    </submittedName>
</protein>
<evidence type="ECO:0000313" key="7">
    <source>
        <dbReference type="EMBL" id="GIM94917.1"/>
    </source>
</evidence>
<keyword evidence="5" id="KW-0046">Antibiotic resistance</keyword>
<dbReference type="InterPro" id="IPR027417">
    <property type="entry name" value="P-loop_NTPase"/>
</dbReference>
<dbReference type="PANTHER" id="PTHR42711:SF17">
    <property type="entry name" value="ABC TRANSPORTER ATP-BINDING PROTEIN"/>
    <property type="match status" value="1"/>
</dbReference>
<name>A0A919TGV5_9ACTN</name>
<dbReference type="PANTHER" id="PTHR42711">
    <property type="entry name" value="ABC TRANSPORTER ATP-BINDING PROTEIN"/>
    <property type="match status" value="1"/>
</dbReference>
<dbReference type="PROSITE" id="PS50893">
    <property type="entry name" value="ABC_TRANSPORTER_2"/>
    <property type="match status" value="1"/>
</dbReference>
<dbReference type="GO" id="GO:0046677">
    <property type="term" value="P:response to antibiotic"/>
    <property type="evidence" value="ECO:0007669"/>
    <property type="project" value="UniProtKB-KW"/>
</dbReference>
<comment type="subcellular location">
    <subcellularLocation>
        <location evidence="1">Cell membrane</location>
        <topology evidence="1">Peripheral membrane protein</topology>
    </subcellularLocation>
</comment>
<dbReference type="GO" id="GO:0005524">
    <property type="term" value="F:ATP binding"/>
    <property type="evidence" value="ECO:0007669"/>
    <property type="project" value="UniProtKB-KW"/>
</dbReference>
<organism evidence="7 8">
    <name type="scientific">Paractinoplanes toevensis</name>
    <dbReference type="NCBI Taxonomy" id="571911"/>
    <lineage>
        <taxon>Bacteria</taxon>
        <taxon>Bacillati</taxon>
        <taxon>Actinomycetota</taxon>
        <taxon>Actinomycetes</taxon>
        <taxon>Micromonosporales</taxon>
        <taxon>Micromonosporaceae</taxon>
        <taxon>Paractinoplanes</taxon>
    </lineage>
</organism>
<reference evidence="7 8" key="1">
    <citation type="submission" date="2021-03" db="EMBL/GenBank/DDBJ databases">
        <title>Whole genome shotgun sequence of Actinoplanes toevensis NBRC 105298.</title>
        <authorList>
            <person name="Komaki H."/>
            <person name="Tamura T."/>
        </authorList>
    </citation>
    <scope>NUCLEOTIDE SEQUENCE [LARGE SCALE GENOMIC DNA]</scope>
    <source>
        <strain evidence="7 8">NBRC 105298</strain>
    </source>
</reference>
<dbReference type="Proteomes" id="UP000677082">
    <property type="component" value="Unassembled WGS sequence"/>
</dbReference>
<keyword evidence="2" id="KW-0813">Transport</keyword>
<proteinExistence type="predicted"/>
<dbReference type="InterPro" id="IPR050763">
    <property type="entry name" value="ABC_transporter_ATP-binding"/>
</dbReference>
<evidence type="ECO:0000259" key="6">
    <source>
        <dbReference type="PROSITE" id="PS50893"/>
    </source>
</evidence>
<dbReference type="Gene3D" id="3.40.50.300">
    <property type="entry name" value="P-loop containing nucleotide triphosphate hydrolases"/>
    <property type="match status" value="1"/>
</dbReference>
<evidence type="ECO:0000256" key="4">
    <source>
        <dbReference type="ARBA" id="ARBA00022840"/>
    </source>
</evidence>
<keyword evidence="4 7" id="KW-0067">ATP-binding</keyword>
<dbReference type="AlphaFoldDB" id="A0A919TGV5"/>
<dbReference type="Pfam" id="PF00005">
    <property type="entry name" value="ABC_tran"/>
    <property type="match status" value="1"/>
</dbReference>
<dbReference type="InterPro" id="IPR003593">
    <property type="entry name" value="AAA+_ATPase"/>
</dbReference>
<dbReference type="InterPro" id="IPR003439">
    <property type="entry name" value="ABC_transporter-like_ATP-bd"/>
</dbReference>
<keyword evidence="3" id="KW-0547">Nucleotide-binding</keyword>
<evidence type="ECO:0000313" key="8">
    <source>
        <dbReference type="Proteomes" id="UP000677082"/>
    </source>
</evidence>
<dbReference type="SMART" id="SM00382">
    <property type="entry name" value="AAA"/>
    <property type="match status" value="1"/>
</dbReference>
<gene>
    <name evidence="7" type="ORF">Ato02nite_067100</name>
</gene>